<comment type="caution">
    <text evidence="7">The sequence shown here is derived from an EMBL/GenBank/DDBJ whole genome shotgun (WGS) entry which is preliminary data.</text>
</comment>
<feature type="transmembrane region" description="Helical" evidence="6">
    <location>
        <begin position="512"/>
        <end position="533"/>
    </location>
</feature>
<sequence>MTTEYEHASERQPLLTSSHDNLSNADSSSSKLLPLAALPLQDEREQYEDQDQDHGYAGDEARRLAHIQSLPWYKRPSIAWILPFVFMVAIVMGLSQVPQEQLIIKIICKEYFKDRGFPTLPSNSSELLPLNGGNDDPCKAAPIQALAAVVLGRYRSLKSVTGIFTLGYITSLSDKFGRKTLIFLTLIPVALTQALIVFMALPSTNVGLAPLYADALFMGSLGAGMLLEPCITAYVADCTPREGRSLAMGYVMVALSVGLIAGPALGGLLLRMQGGDDSSAIMISILTLIVLTLYAIVLPESLMKNARSKDIGVVGRTPDTIKVQDVSILIRAKKFFSAILDPLILLLPGKMDASGDINILPSKYTLVFLVAAYGFLQFAAFGTILLLIPYTNTVFKWTTEQGSNYVAFNGAASLVVYVAIFPALQKLYSIFVEREDLKGKDTVPLPHSEHSETGQGHVESQTPSEGEIQRKTSDTAKQDRAVRKDLFFFIFGTVVYIISYLLMHLFQAEPSFYFTTFTRSLASVAAPSFLSLFTSYVPSHQTGTVLGGISVLDAIYMAISSLLYSTIFSKTSSTMPSAIFLVSSAISMVSFLGGLVVLSTYKRAHVYTSQ</sequence>
<feature type="region of interest" description="Disordered" evidence="5">
    <location>
        <begin position="441"/>
        <end position="476"/>
    </location>
</feature>
<evidence type="ECO:0000313" key="7">
    <source>
        <dbReference type="EMBL" id="KAG9324216.1"/>
    </source>
</evidence>
<keyword evidence="3 6" id="KW-1133">Transmembrane helix</keyword>
<feature type="transmembrane region" description="Helical" evidence="6">
    <location>
        <begin position="78"/>
        <end position="97"/>
    </location>
</feature>
<reference evidence="7" key="1">
    <citation type="submission" date="2021-07" db="EMBL/GenBank/DDBJ databases">
        <title>Draft genome of Mortierella alpina, strain LL118, isolated from an aspen leaf litter sample.</title>
        <authorList>
            <person name="Yang S."/>
            <person name="Vinatzer B.A."/>
        </authorList>
    </citation>
    <scope>NUCLEOTIDE SEQUENCE</scope>
    <source>
        <strain evidence="7">LL118</strain>
    </source>
</reference>
<evidence type="ECO:0000313" key="8">
    <source>
        <dbReference type="Proteomes" id="UP000717515"/>
    </source>
</evidence>
<evidence type="ECO:0000256" key="3">
    <source>
        <dbReference type="ARBA" id="ARBA00022989"/>
    </source>
</evidence>
<evidence type="ECO:0000256" key="6">
    <source>
        <dbReference type="SAM" id="Phobius"/>
    </source>
</evidence>
<dbReference type="EMBL" id="JAIFTL010000074">
    <property type="protein sequence ID" value="KAG9324216.1"/>
    <property type="molecule type" value="Genomic_DNA"/>
</dbReference>
<keyword evidence="2 6" id="KW-0812">Transmembrane</keyword>
<accession>A0A9P8CZ89</accession>
<organism evidence="7 8">
    <name type="scientific">Mortierella alpina</name>
    <name type="common">Oleaginous fungus</name>
    <name type="synonym">Mortierella renispora</name>
    <dbReference type="NCBI Taxonomy" id="64518"/>
    <lineage>
        <taxon>Eukaryota</taxon>
        <taxon>Fungi</taxon>
        <taxon>Fungi incertae sedis</taxon>
        <taxon>Mucoromycota</taxon>
        <taxon>Mortierellomycotina</taxon>
        <taxon>Mortierellomycetes</taxon>
        <taxon>Mortierellales</taxon>
        <taxon>Mortierellaceae</taxon>
        <taxon>Mortierella</taxon>
    </lineage>
</organism>
<feature type="transmembrane region" description="Helical" evidence="6">
    <location>
        <begin position="486"/>
        <end position="506"/>
    </location>
</feature>
<protein>
    <recommendedName>
        <fullName evidence="9">Major facilitator superfamily (MFS) profile domain-containing protein</fullName>
    </recommendedName>
</protein>
<feature type="compositionally biased region" description="Polar residues" evidence="5">
    <location>
        <begin position="14"/>
        <end position="26"/>
    </location>
</feature>
<feature type="compositionally biased region" description="Basic and acidic residues" evidence="5">
    <location>
        <begin position="441"/>
        <end position="452"/>
    </location>
</feature>
<gene>
    <name evidence="7" type="ORF">KVV02_002017</name>
</gene>
<evidence type="ECO:0000256" key="5">
    <source>
        <dbReference type="SAM" id="MobiDB-lite"/>
    </source>
</evidence>
<dbReference type="AlphaFoldDB" id="A0A9P8CZ89"/>
<name>A0A9P8CZ89_MORAP</name>
<dbReference type="PANTHER" id="PTHR23507:SF1">
    <property type="entry name" value="FI18259P1-RELATED"/>
    <property type="match status" value="1"/>
</dbReference>
<feature type="transmembrane region" description="Helical" evidence="6">
    <location>
        <begin position="281"/>
        <end position="299"/>
    </location>
</feature>
<feature type="transmembrane region" description="Helical" evidence="6">
    <location>
        <begin position="248"/>
        <end position="269"/>
    </location>
</feature>
<feature type="transmembrane region" description="Helical" evidence="6">
    <location>
        <begin position="181"/>
        <end position="203"/>
    </location>
</feature>
<dbReference type="GO" id="GO:0016020">
    <property type="term" value="C:membrane"/>
    <property type="evidence" value="ECO:0007669"/>
    <property type="project" value="UniProtKB-SubCell"/>
</dbReference>
<feature type="transmembrane region" description="Helical" evidence="6">
    <location>
        <begin position="366"/>
        <end position="390"/>
    </location>
</feature>
<dbReference type="Pfam" id="PF07690">
    <property type="entry name" value="MFS_1"/>
    <property type="match status" value="1"/>
</dbReference>
<dbReference type="PANTHER" id="PTHR23507">
    <property type="entry name" value="ZGC:174356"/>
    <property type="match status" value="1"/>
</dbReference>
<feature type="transmembrane region" description="Helical" evidence="6">
    <location>
        <begin position="402"/>
        <end position="424"/>
    </location>
</feature>
<keyword evidence="4 6" id="KW-0472">Membrane</keyword>
<evidence type="ECO:0000256" key="2">
    <source>
        <dbReference type="ARBA" id="ARBA00022692"/>
    </source>
</evidence>
<feature type="transmembrane region" description="Helical" evidence="6">
    <location>
        <begin position="545"/>
        <end position="567"/>
    </location>
</feature>
<dbReference type="InterPro" id="IPR011701">
    <property type="entry name" value="MFS"/>
</dbReference>
<evidence type="ECO:0008006" key="9">
    <source>
        <dbReference type="Google" id="ProtNLM"/>
    </source>
</evidence>
<dbReference type="SUPFAM" id="SSF103473">
    <property type="entry name" value="MFS general substrate transporter"/>
    <property type="match status" value="1"/>
</dbReference>
<feature type="region of interest" description="Disordered" evidence="5">
    <location>
        <begin position="1"/>
        <end position="30"/>
    </location>
</feature>
<feature type="transmembrane region" description="Helical" evidence="6">
    <location>
        <begin position="579"/>
        <end position="601"/>
    </location>
</feature>
<dbReference type="Gene3D" id="1.20.1250.20">
    <property type="entry name" value="MFS general substrate transporter like domains"/>
    <property type="match status" value="1"/>
</dbReference>
<evidence type="ECO:0000256" key="4">
    <source>
        <dbReference type="ARBA" id="ARBA00023136"/>
    </source>
</evidence>
<evidence type="ECO:0000256" key="1">
    <source>
        <dbReference type="ARBA" id="ARBA00004141"/>
    </source>
</evidence>
<comment type="subcellular location">
    <subcellularLocation>
        <location evidence="1">Membrane</location>
        <topology evidence="1">Multi-pass membrane protein</topology>
    </subcellularLocation>
</comment>
<dbReference type="InterPro" id="IPR036259">
    <property type="entry name" value="MFS_trans_sf"/>
</dbReference>
<proteinExistence type="predicted"/>
<feature type="compositionally biased region" description="Basic and acidic residues" evidence="5">
    <location>
        <begin position="1"/>
        <end position="10"/>
    </location>
</feature>
<feature type="compositionally biased region" description="Basic and acidic residues" evidence="5">
    <location>
        <begin position="467"/>
        <end position="476"/>
    </location>
</feature>
<feature type="transmembrane region" description="Helical" evidence="6">
    <location>
        <begin position="215"/>
        <end position="236"/>
    </location>
</feature>
<dbReference type="GO" id="GO:0022857">
    <property type="term" value="F:transmembrane transporter activity"/>
    <property type="evidence" value="ECO:0007669"/>
    <property type="project" value="InterPro"/>
</dbReference>
<dbReference type="Proteomes" id="UP000717515">
    <property type="component" value="Unassembled WGS sequence"/>
</dbReference>